<feature type="domain" description="Protein kinase" evidence="11">
    <location>
        <begin position="1"/>
        <end position="281"/>
    </location>
</feature>
<organism evidence="12 13">
    <name type="scientific">Pycnococcus provasolii</name>
    <dbReference type="NCBI Taxonomy" id="41880"/>
    <lineage>
        <taxon>Eukaryota</taxon>
        <taxon>Viridiplantae</taxon>
        <taxon>Chlorophyta</taxon>
        <taxon>Pseudoscourfieldiophyceae</taxon>
        <taxon>Pseudoscourfieldiales</taxon>
        <taxon>Pycnococcaceae</taxon>
        <taxon>Pycnococcus</taxon>
    </lineage>
</organism>
<dbReference type="InterPro" id="IPR051131">
    <property type="entry name" value="NEK_Ser/Thr_kinase_NIMA"/>
</dbReference>
<keyword evidence="6" id="KW-0067">ATP-binding</keyword>
<evidence type="ECO:0000313" key="13">
    <source>
        <dbReference type="Proteomes" id="UP000660262"/>
    </source>
</evidence>
<dbReference type="OrthoDB" id="248923at2759"/>
<evidence type="ECO:0000256" key="9">
    <source>
        <dbReference type="SAM" id="Coils"/>
    </source>
</evidence>
<feature type="region of interest" description="Disordered" evidence="10">
    <location>
        <begin position="465"/>
        <end position="537"/>
    </location>
</feature>
<comment type="catalytic activity">
    <reaction evidence="8">
        <text>L-seryl-[protein] + ATP = O-phospho-L-seryl-[protein] + ADP + H(+)</text>
        <dbReference type="Rhea" id="RHEA:17989"/>
        <dbReference type="Rhea" id="RHEA-COMP:9863"/>
        <dbReference type="Rhea" id="RHEA-COMP:11604"/>
        <dbReference type="ChEBI" id="CHEBI:15378"/>
        <dbReference type="ChEBI" id="CHEBI:29999"/>
        <dbReference type="ChEBI" id="CHEBI:30616"/>
        <dbReference type="ChEBI" id="CHEBI:83421"/>
        <dbReference type="ChEBI" id="CHEBI:456216"/>
        <dbReference type="EC" id="2.7.11.1"/>
    </reaction>
</comment>
<proteinExistence type="predicted"/>
<dbReference type="AlphaFoldDB" id="A0A830H3D7"/>
<evidence type="ECO:0000256" key="1">
    <source>
        <dbReference type="ARBA" id="ARBA00012513"/>
    </source>
</evidence>
<comment type="caution">
    <text evidence="12">The sequence shown here is derived from an EMBL/GenBank/DDBJ whole genome shotgun (WGS) entry which is preliminary data.</text>
</comment>
<dbReference type="PANTHER" id="PTHR44899">
    <property type="entry name" value="CAMK FAMILY PROTEIN KINASE"/>
    <property type="match status" value="1"/>
</dbReference>
<evidence type="ECO:0000313" key="12">
    <source>
        <dbReference type="EMBL" id="GHP01626.1"/>
    </source>
</evidence>
<keyword evidence="5" id="KW-0418">Kinase</keyword>
<dbReference type="InterPro" id="IPR000719">
    <property type="entry name" value="Prot_kinase_dom"/>
</dbReference>
<evidence type="ECO:0000256" key="7">
    <source>
        <dbReference type="ARBA" id="ARBA00047899"/>
    </source>
</evidence>
<dbReference type="EC" id="2.7.11.1" evidence="1"/>
<dbReference type="InterPro" id="IPR011009">
    <property type="entry name" value="Kinase-like_dom_sf"/>
</dbReference>
<dbReference type="Gene3D" id="1.10.510.10">
    <property type="entry name" value="Transferase(Phosphotransferase) domain 1"/>
    <property type="match status" value="1"/>
</dbReference>
<dbReference type="Pfam" id="PF00069">
    <property type="entry name" value="Pkinase"/>
    <property type="match status" value="1"/>
</dbReference>
<feature type="region of interest" description="Disordered" evidence="10">
    <location>
        <begin position="38"/>
        <end position="64"/>
    </location>
</feature>
<keyword evidence="13" id="KW-1185">Reference proteome</keyword>
<dbReference type="GO" id="GO:0005524">
    <property type="term" value="F:ATP binding"/>
    <property type="evidence" value="ECO:0007669"/>
    <property type="project" value="UniProtKB-KW"/>
</dbReference>
<evidence type="ECO:0000256" key="8">
    <source>
        <dbReference type="ARBA" id="ARBA00048679"/>
    </source>
</evidence>
<feature type="coiled-coil region" evidence="9">
    <location>
        <begin position="302"/>
        <end position="329"/>
    </location>
</feature>
<dbReference type="PANTHER" id="PTHR44899:SF7">
    <property type="entry name" value="NIMA-RELATED KINASE"/>
    <property type="match status" value="1"/>
</dbReference>
<evidence type="ECO:0000256" key="3">
    <source>
        <dbReference type="ARBA" id="ARBA00022679"/>
    </source>
</evidence>
<reference evidence="12" key="1">
    <citation type="submission" date="2020-10" db="EMBL/GenBank/DDBJ databases">
        <title>Unveiling of a novel bifunctional photoreceptor, Dualchrome1, isolated from a cosmopolitan green alga.</title>
        <authorList>
            <person name="Suzuki S."/>
            <person name="Kawachi M."/>
        </authorList>
    </citation>
    <scope>NUCLEOTIDE SEQUENCE</scope>
    <source>
        <strain evidence="12">NIES 2893</strain>
    </source>
</reference>
<keyword evidence="4" id="KW-0547">Nucleotide-binding</keyword>
<evidence type="ECO:0000256" key="4">
    <source>
        <dbReference type="ARBA" id="ARBA00022741"/>
    </source>
</evidence>
<dbReference type="EMBL" id="BNJQ01000001">
    <property type="protein sequence ID" value="GHP01626.1"/>
    <property type="molecule type" value="Genomic_DNA"/>
</dbReference>
<keyword evidence="2" id="KW-0723">Serine/threonine-protein kinase</keyword>
<dbReference type="SUPFAM" id="SSF56112">
    <property type="entry name" value="Protein kinase-like (PK-like)"/>
    <property type="match status" value="1"/>
</dbReference>
<feature type="compositionally biased region" description="Pro residues" evidence="10">
    <location>
        <begin position="365"/>
        <end position="378"/>
    </location>
</feature>
<sequence length="629" mass="65340">MSPQPRSNSVHPSAALAASASLGELEVAAPASAAPLPLPASPAPSVADNNSAPRLGGSLPSSPKRQKSVQFAELGIGGKCASQIAYGLDIALLIDGTKLCMVMNYAPGGTLHASIRKHPGGLPEEQCWKNVIHVALALRHLHGKNVLHRDIKSLNVFLDEFGDIQVGDLGIARQMSNSTLFAKTVVGTPYYLSPELCEDKPYNTKSDLWALGVLAYEMAAGRHPFDAQNEGALIRKIVKGVYAPLPTARFSKAYCDLVYGLLAKEPLKRPSAAALLGSPAVKAVAERLRQPLDGSPPPARAAAIAAARRAEAEAAMAEAARRDEDLAAELTAKLPPPSAEAVRERTMGASARDGGYGAAALPQAPSTPPPASPPPPPQRLEAYQPRSQMYETTQQRAQAAINASQRRGIAGAGVAAYDPQSRAEVQRAAAAAAVAAKEAAAVNARAGRHSDLGGVLAGNFYGAGAGNKPSRSPARLKPEEQPAAGQRKHSEPLGGNNNMYGAAVGQSPSRSPARVEYQPVPSGHAAPFGGAPDPMALHREDPAAAVARNAVYTPPTFGRRRARDIAITGPSMRNPGGSQNTAARPASAGRMAGGGYAGARMAPPPQQHWANASIGTATTTTATTYLMRR</sequence>
<evidence type="ECO:0000256" key="2">
    <source>
        <dbReference type="ARBA" id="ARBA00022527"/>
    </source>
</evidence>
<gene>
    <name evidence="12" type="ORF">PPROV_000038200</name>
</gene>
<name>A0A830H3D7_9CHLO</name>
<evidence type="ECO:0000256" key="10">
    <source>
        <dbReference type="SAM" id="MobiDB-lite"/>
    </source>
</evidence>
<accession>A0A830H3D7</accession>
<keyword evidence="9" id="KW-0175">Coiled coil</keyword>
<dbReference type="PROSITE" id="PS00108">
    <property type="entry name" value="PROTEIN_KINASE_ST"/>
    <property type="match status" value="1"/>
</dbReference>
<feature type="region of interest" description="Disordered" evidence="10">
    <location>
        <begin position="331"/>
        <end position="381"/>
    </location>
</feature>
<evidence type="ECO:0000259" key="11">
    <source>
        <dbReference type="PROSITE" id="PS50011"/>
    </source>
</evidence>
<dbReference type="GO" id="GO:0004674">
    <property type="term" value="F:protein serine/threonine kinase activity"/>
    <property type="evidence" value="ECO:0007669"/>
    <property type="project" value="UniProtKB-KW"/>
</dbReference>
<feature type="region of interest" description="Disordered" evidence="10">
    <location>
        <begin position="567"/>
        <end position="615"/>
    </location>
</feature>
<evidence type="ECO:0000256" key="5">
    <source>
        <dbReference type="ARBA" id="ARBA00022777"/>
    </source>
</evidence>
<dbReference type="SMART" id="SM00220">
    <property type="entry name" value="S_TKc"/>
    <property type="match status" value="1"/>
</dbReference>
<evidence type="ECO:0000256" key="6">
    <source>
        <dbReference type="ARBA" id="ARBA00022840"/>
    </source>
</evidence>
<keyword evidence="3" id="KW-0808">Transferase</keyword>
<protein>
    <recommendedName>
        <fullName evidence="1">non-specific serine/threonine protein kinase</fullName>
        <ecNumber evidence="1">2.7.11.1</ecNumber>
    </recommendedName>
</protein>
<comment type="catalytic activity">
    <reaction evidence="7">
        <text>L-threonyl-[protein] + ATP = O-phospho-L-threonyl-[protein] + ADP + H(+)</text>
        <dbReference type="Rhea" id="RHEA:46608"/>
        <dbReference type="Rhea" id="RHEA-COMP:11060"/>
        <dbReference type="Rhea" id="RHEA-COMP:11605"/>
        <dbReference type="ChEBI" id="CHEBI:15378"/>
        <dbReference type="ChEBI" id="CHEBI:30013"/>
        <dbReference type="ChEBI" id="CHEBI:30616"/>
        <dbReference type="ChEBI" id="CHEBI:61977"/>
        <dbReference type="ChEBI" id="CHEBI:456216"/>
        <dbReference type="EC" id="2.7.11.1"/>
    </reaction>
</comment>
<dbReference type="PROSITE" id="PS50011">
    <property type="entry name" value="PROTEIN_KINASE_DOM"/>
    <property type="match status" value="1"/>
</dbReference>
<dbReference type="InterPro" id="IPR008271">
    <property type="entry name" value="Ser/Thr_kinase_AS"/>
</dbReference>
<dbReference type="Proteomes" id="UP000660262">
    <property type="component" value="Unassembled WGS sequence"/>
</dbReference>